<gene>
    <name evidence="4" type="ordered locus">Ctu_21590</name>
</gene>
<keyword evidence="5" id="KW-1185">Reference proteome</keyword>
<dbReference type="InterPro" id="IPR000182">
    <property type="entry name" value="GNAT_dom"/>
</dbReference>
<evidence type="ECO:0000313" key="4">
    <source>
        <dbReference type="EMBL" id="CBA30926.1"/>
    </source>
</evidence>
<sequence>MNPHGGVPMTLAYTVRRLSAAEIPTHLASLCDVLTDCVEGGASVSFMLPFSPEKARAFWLDVAQSAARDDRLVLAAFDEEGKPVGTVQLILSQPENQPHRADVSKLLVHRRARRAGIAQALMETLESEARKAGKTVLVLDTSTGSDAERFYSRHQWKKAGVIPNYALMPDGSPCGTTLFFKQL</sequence>
<dbReference type="CDD" id="cd04301">
    <property type="entry name" value="NAT_SF"/>
    <property type="match status" value="1"/>
</dbReference>
<proteinExistence type="predicted"/>
<accession>C9Y4F3</accession>
<dbReference type="AlphaFoldDB" id="C9Y4F3"/>
<evidence type="ECO:0000313" key="5">
    <source>
        <dbReference type="Proteomes" id="UP000002069"/>
    </source>
</evidence>
<dbReference type="Proteomes" id="UP000002069">
    <property type="component" value="Chromosome"/>
</dbReference>
<dbReference type="InterPro" id="IPR016181">
    <property type="entry name" value="Acyl_CoA_acyltransferase"/>
</dbReference>
<keyword evidence="2" id="KW-0012">Acyltransferase</keyword>
<evidence type="ECO:0000259" key="3">
    <source>
        <dbReference type="PROSITE" id="PS51186"/>
    </source>
</evidence>
<dbReference type="SUPFAM" id="SSF55729">
    <property type="entry name" value="Acyl-CoA N-acyltransferases (Nat)"/>
    <property type="match status" value="1"/>
</dbReference>
<dbReference type="EMBL" id="FN543093">
    <property type="protein sequence ID" value="CBA30926.1"/>
    <property type="molecule type" value="Genomic_DNA"/>
</dbReference>
<protein>
    <recommendedName>
        <fullName evidence="3">N-acetyltransferase domain-containing protein</fullName>
    </recommendedName>
</protein>
<reference evidence="4 5" key="1">
    <citation type="journal article" date="2010" name="J. Bacteriol.">
        <title>Complete Genome Sequence of Cronobacter turicensis LMG 23827, a foodborne pathogen causing deaths in neonates.</title>
        <authorList>
            <person name="Stephan R."/>
            <person name="Lehner A."/>
            <person name="Tischler P."/>
            <person name="Rattei T."/>
        </authorList>
    </citation>
    <scope>NUCLEOTIDE SEQUENCE [LARGE SCALE GENOMIC DNA]</scope>
    <source>
        <strain evidence="5">DSM 18703 / CCUG 55852 / LMG 23827 / z3032</strain>
    </source>
</reference>
<evidence type="ECO:0000256" key="2">
    <source>
        <dbReference type="ARBA" id="ARBA00023315"/>
    </source>
</evidence>
<reference evidence="5" key="2">
    <citation type="journal article" date="2011" name="J. Bacteriol.">
        <title>Complete genome sequence of Cronobacter turicensis LMG 23827, a food-borne pathogen causing deaths in neonates.</title>
        <authorList>
            <person name="Stephan R."/>
            <person name="Lehner A."/>
            <person name="Tischler P."/>
            <person name="Rattei T."/>
        </authorList>
    </citation>
    <scope>NUCLEOTIDE SEQUENCE [LARGE SCALE GENOMIC DNA]</scope>
    <source>
        <strain evidence="5">DSM 18703 / CCUG 55852 / LMG 23827 / z3032</strain>
    </source>
</reference>
<keyword evidence="1" id="KW-0808">Transferase</keyword>
<dbReference type="PANTHER" id="PTHR43877:SF2">
    <property type="entry name" value="AMINOALKYLPHOSPHONATE N-ACETYLTRANSFERASE-RELATED"/>
    <property type="match status" value="1"/>
</dbReference>
<evidence type="ECO:0000256" key="1">
    <source>
        <dbReference type="ARBA" id="ARBA00022679"/>
    </source>
</evidence>
<dbReference type="InterPro" id="IPR050832">
    <property type="entry name" value="Bact_Acetyltransf"/>
</dbReference>
<dbReference type="GO" id="GO:0016747">
    <property type="term" value="F:acyltransferase activity, transferring groups other than amino-acyl groups"/>
    <property type="evidence" value="ECO:0007669"/>
    <property type="project" value="InterPro"/>
</dbReference>
<dbReference type="PROSITE" id="PS51186">
    <property type="entry name" value="GNAT"/>
    <property type="match status" value="1"/>
</dbReference>
<feature type="domain" description="N-acetyltransferase" evidence="3">
    <location>
        <begin position="13"/>
        <end position="183"/>
    </location>
</feature>
<dbReference type="PANTHER" id="PTHR43877">
    <property type="entry name" value="AMINOALKYLPHOSPHONATE N-ACETYLTRANSFERASE-RELATED-RELATED"/>
    <property type="match status" value="1"/>
</dbReference>
<dbReference type="PATRIC" id="fig|693216.3.peg.2041"/>
<organism evidence="4 5">
    <name type="scientific">Cronobacter turicensis (strain DSM 18703 / CCUG 55852 / LMG 23827 / z3032)</name>
    <dbReference type="NCBI Taxonomy" id="693216"/>
    <lineage>
        <taxon>Bacteria</taxon>
        <taxon>Pseudomonadati</taxon>
        <taxon>Pseudomonadota</taxon>
        <taxon>Gammaproteobacteria</taxon>
        <taxon>Enterobacterales</taxon>
        <taxon>Enterobacteriaceae</taxon>
        <taxon>Cronobacter</taxon>
    </lineage>
</organism>
<name>C9Y4F3_CROTZ</name>
<dbReference type="Pfam" id="PF00583">
    <property type="entry name" value="Acetyltransf_1"/>
    <property type="match status" value="1"/>
</dbReference>
<dbReference type="Gene3D" id="3.40.630.30">
    <property type="match status" value="1"/>
</dbReference>
<dbReference type="KEGG" id="ctu:CTU_21590"/>
<dbReference type="HOGENOM" id="CLU_077728_1_1_6"/>